<gene>
    <name evidence="1" type="ORF">DEO72_LG1g1578</name>
</gene>
<dbReference type="EMBL" id="CP039345">
    <property type="protein sequence ID" value="QCD77950.1"/>
    <property type="molecule type" value="Genomic_DNA"/>
</dbReference>
<sequence>MENLNLALVSSSKPLMLGRVLARDATDRDVLRRKPFSLGRVFIAPHRCRYRVSALSSSHHGQKSDRFLVPVCNFRNYSQIKIEKSLHTCVSSFVPKSRALFSLFCHCSHELSSRGCVPQKGKGQLSSRLKVNVTLCIDIDGSLYEFEYNSARCNKVV</sequence>
<protein>
    <submittedName>
        <fullName evidence="1">Uncharacterized protein</fullName>
    </submittedName>
</protein>
<dbReference type="Proteomes" id="UP000501690">
    <property type="component" value="Linkage Group LG1"/>
</dbReference>
<accession>A0A4D6KMN7</accession>
<proteinExistence type="predicted"/>
<name>A0A4D6KMN7_VIGUN</name>
<organism evidence="1 2">
    <name type="scientific">Vigna unguiculata</name>
    <name type="common">Cowpea</name>
    <dbReference type="NCBI Taxonomy" id="3917"/>
    <lineage>
        <taxon>Eukaryota</taxon>
        <taxon>Viridiplantae</taxon>
        <taxon>Streptophyta</taxon>
        <taxon>Embryophyta</taxon>
        <taxon>Tracheophyta</taxon>
        <taxon>Spermatophyta</taxon>
        <taxon>Magnoliopsida</taxon>
        <taxon>eudicotyledons</taxon>
        <taxon>Gunneridae</taxon>
        <taxon>Pentapetalae</taxon>
        <taxon>rosids</taxon>
        <taxon>fabids</taxon>
        <taxon>Fabales</taxon>
        <taxon>Fabaceae</taxon>
        <taxon>Papilionoideae</taxon>
        <taxon>50 kb inversion clade</taxon>
        <taxon>NPAAA clade</taxon>
        <taxon>indigoferoid/millettioid clade</taxon>
        <taxon>Phaseoleae</taxon>
        <taxon>Vigna</taxon>
    </lineage>
</organism>
<keyword evidence="2" id="KW-1185">Reference proteome</keyword>
<reference evidence="1 2" key="1">
    <citation type="submission" date="2019-04" db="EMBL/GenBank/DDBJ databases">
        <title>An improved genome assembly and genetic linkage map for asparagus bean, Vigna unguiculata ssp. sesquipedialis.</title>
        <authorList>
            <person name="Xia Q."/>
            <person name="Zhang R."/>
            <person name="Dong Y."/>
        </authorList>
    </citation>
    <scope>NUCLEOTIDE SEQUENCE [LARGE SCALE GENOMIC DNA]</scope>
    <source>
        <tissue evidence="1">Leaf</tissue>
    </source>
</reference>
<dbReference type="AlphaFoldDB" id="A0A4D6KMN7"/>
<evidence type="ECO:0000313" key="2">
    <source>
        <dbReference type="Proteomes" id="UP000501690"/>
    </source>
</evidence>
<evidence type="ECO:0000313" key="1">
    <source>
        <dbReference type="EMBL" id="QCD77950.1"/>
    </source>
</evidence>